<proteinExistence type="predicted"/>
<dbReference type="AlphaFoldDB" id="A0A0B6ZPJ9"/>
<gene>
    <name evidence="1" type="primary">ORF74251</name>
</gene>
<sequence>MYFNTHVTMVTNVIIRTITTNVTHTDTTKQHIGKMSAVYYMIICGSGTDSAIDLCGRILPPLM</sequence>
<organism evidence="1">
    <name type="scientific">Arion vulgaris</name>
    <dbReference type="NCBI Taxonomy" id="1028688"/>
    <lineage>
        <taxon>Eukaryota</taxon>
        <taxon>Metazoa</taxon>
        <taxon>Spiralia</taxon>
        <taxon>Lophotrochozoa</taxon>
        <taxon>Mollusca</taxon>
        <taxon>Gastropoda</taxon>
        <taxon>Heterobranchia</taxon>
        <taxon>Euthyneura</taxon>
        <taxon>Panpulmonata</taxon>
        <taxon>Eupulmonata</taxon>
        <taxon>Stylommatophora</taxon>
        <taxon>Helicina</taxon>
        <taxon>Arionoidea</taxon>
        <taxon>Arionidae</taxon>
        <taxon>Arion</taxon>
    </lineage>
</organism>
<reference evidence="1" key="1">
    <citation type="submission" date="2014-12" db="EMBL/GenBank/DDBJ databases">
        <title>Insight into the proteome of Arion vulgaris.</title>
        <authorList>
            <person name="Aradska J."/>
            <person name="Bulat T."/>
            <person name="Smidak R."/>
            <person name="Sarate P."/>
            <person name="Gangsoo J."/>
            <person name="Sialana F."/>
            <person name="Bilban M."/>
            <person name="Lubec G."/>
        </authorList>
    </citation>
    <scope>NUCLEOTIDE SEQUENCE</scope>
    <source>
        <tissue evidence="1">Skin</tissue>
    </source>
</reference>
<protein>
    <submittedName>
        <fullName evidence="1">Uncharacterized protein</fullName>
    </submittedName>
</protein>
<dbReference type="EMBL" id="HACG01023598">
    <property type="protein sequence ID" value="CEK70463.1"/>
    <property type="molecule type" value="Transcribed_RNA"/>
</dbReference>
<evidence type="ECO:0000313" key="1">
    <source>
        <dbReference type="EMBL" id="CEK70463.1"/>
    </source>
</evidence>
<accession>A0A0B6ZPJ9</accession>
<name>A0A0B6ZPJ9_9EUPU</name>